<dbReference type="GO" id="GO:0140581">
    <property type="term" value="F:P-type monovalent copper transporter activity"/>
    <property type="evidence" value="ECO:0007669"/>
    <property type="project" value="UniProtKB-EC"/>
</dbReference>
<feature type="transmembrane region" description="Helical" evidence="21">
    <location>
        <begin position="393"/>
        <end position="418"/>
    </location>
</feature>
<feature type="transmembrane region" description="Helical" evidence="21">
    <location>
        <begin position="732"/>
        <end position="754"/>
    </location>
</feature>
<dbReference type="SUPFAM" id="SSF55008">
    <property type="entry name" value="HMA, heavy metal-associated domain"/>
    <property type="match status" value="2"/>
</dbReference>
<evidence type="ECO:0000256" key="13">
    <source>
        <dbReference type="ARBA" id="ARBA00022967"/>
    </source>
</evidence>
<dbReference type="Gene3D" id="2.70.150.10">
    <property type="entry name" value="Calcium-transporting ATPase, cytoplasmic transduction domain A"/>
    <property type="match status" value="1"/>
</dbReference>
<dbReference type="EMBL" id="LSDG01000023">
    <property type="protein sequence ID" value="KXB67074.1"/>
    <property type="molecule type" value="Genomic_DNA"/>
</dbReference>
<dbReference type="NCBIfam" id="TIGR01525">
    <property type="entry name" value="ATPase-IB_hvy"/>
    <property type="match status" value="1"/>
</dbReference>
<dbReference type="InterPro" id="IPR018303">
    <property type="entry name" value="ATPase_P-typ_P_site"/>
</dbReference>
<dbReference type="FunFam" id="2.70.150.10:FF:000002">
    <property type="entry name" value="Copper-transporting ATPase 1, putative"/>
    <property type="match status" value="1"/>
</dbReference>
<dbReference type="InterPro" id="IPR036412">
    <property type="entry name" value="HAD-like_sf"/>
</dbReference>
<dbReference type="InterPro" id="IPR023298">
    <property type="entry name" value="ATPase_P-typ_TM_dom_sf"/>
</dbReference>
<dbReference type="PANTHER" id="PTHR43520:SF8">
    <property type="entry name" value="P-TYPE CU(+) TRANSPORTER"/>
    <property type="match status" value="1"/>
</dbReference>
<dbReference type="Gene3D" id="3.30.70.100">
    <property type="match status" value="2"/>
</dbReference>
<evidence type="ECO:0000256" key="12">
    <source>
        <dbReference type="ARBA" id="ARBA00022842"/>
    </source>
</evidence>
<dbReference type="PROSITE" id="PS00154">
    <property type="entry name" value="ATPASE_E1_E2"/>
    <property type="match status" value="1"/>
</dbReference>
<evidence type="ECO:0000256" key="16">
    <source>
        <dbReference type="ARBA" id="ARBA00023065"/>
    </source>
</evidence>
<evidence type="ECO:0000256" key="3">
    <source>
        <dbReference type="ARBA" id="ARBA00012517"/>
    </source>
</evidence>
<evidence type="ECO:0000256" key="21">
    <source>
        <dbReference type="RuleBase" id="RU362081"/>
    </source>
</evidence>
<dbReference type="InterPro" id="IPR006121">
    <property type="entry name" value="HMA_dom"/>
</dbReference>
<evidence type="ECO:0000256" key="14">
    <source>
        <dbReference type="ARBA" id="ARBA00022989"/>
    </source>
</evidence>
<dbReference type="CDD" id="cd02094">
    <property type="entry name" value="P-type_ATPase_Cu-like"/>
    <property type="match status" value="1"/>
</dbReference>
<dbReference type="SUPFAM" id="SSF81665">
    <property type="entry name" value="Calcium ATPase, transmembrane domain M"/>
    <property type="match status" value="1"/>
</dbReference>
<evidence type="ECO:0000256" key="18">
    <source>
        <dbReference type="ARBA" id="ARBA00029719"/>
    </source>
</evidence>
<keyword evidence="5" id="KW-0813">Transport</keyword>
<dbReference type="PRINTS" id="PR00119">
    <property type="entry name" value="CATATPASE"/>
</dbReference>
<dbReference type="InterPro" id="IPR023299">
    <property type="entry name" value="ATPase_P-typ_cyto_dom_N"/>
</dbReference>
<dbReference type="InterPro" id="IPR023214">
    <property type="entry name" value="HAD_sf"/>
</dbReference>
<dbReference type="PATRIC" id="fig|755172.3.peg.769"/>
<dbReference type="GO" id="GO:0005524">
    <property type="term" value="F:ATP binding"/>
    <property type="evidence" value="ECO:0007669"/>
    <property type="project" value="UniProtKB-UniRule"/>
</dbReference>
<reference evidence="24" key="1">
    <citation type="submission" date="2016-01" db="EMBL/GenBank/DDBJ databases">
        <authorList>
            <person name="Mitreva M."/>
            <person name="Pepin K.H."/>
            <person name="Mihindukulasuriya K.A."/>
            <person name="Fulton R."/>
            <person name="Fronick C."/>
            <person name="O'Laughlin M."/>
            <person name="Miner T."/>
            <person name="Herter B."/>
            <person name="Rosa B.A."/>
            <person name="Cordes M."/>
            <person name="Tomlinson C."/>
            <person name="Wollam A."/>
            <person name="Palsikar V.B."/>
            <person name="Mardis E.R."/>
            <person name="Wilson R.K."/>
        </authorList>
    </citation>
    <scope>NUCLEOTIDE SEQUENCE [LARGE SCALE GENOMIC DNA]</scope>
    <source>
        <strain evidence="24">DNF00729</strain>
    </source>
</reference>
<keyword evidence="13" id="KW-1278">Translocase</keyword>
<dbReference type="InterPro" id="IPR036163">
    <property type="entry name" value="HMA_dom_sf"/>
</dbReference>
<dbReference type="InterPro" id="IPR059000">
    <property type="entry name" value="ATPase_P-type_domA"/>
</dbReference>
<evidence type="ECO:0000313" key="24">
    <source>
        <dbReference type="Proteomes" id="UP000070442"/>
    </source>
</evidence>
<evidence type="ECO:0000256" key="10">
    <source>
        <dbReference type="ARBA" id="ARBA00022796"/>
    </source>
</evidence>
<dbReference type="CDD" id="cd00371">
    <property type="entry name" value="HMA"/>
    <property type="match status" value="2"/>
</dbReference>
<dbReference type="NCBIfam" id="TIGR00003">
    <property type="entry name" value="copper ion binding protein"/>
    <property type="match status" value="2"/>
</dbReference>
<feature type="domain" description="HMA" evidence="22">
    <location>
        <begin position="11"/>
        <end position="75"/>
    </location>
</feature>
<keyword evidence="17 21" id="KW-0472">Membrane</keyword>
<dbReference type="InterPro" id="IPR006122">
    <property type="entry name" value="HMA_Cu_ion-bd"/>
</dbReference>
<keyword evidence="16" id="KW-0406">Ion transport</keyword>
<comment type="similarity">
    <text evidence="2 21">Belongs to the cation transport ATPase (P-type) (TC 3.A.3) family. Type IB subfamily.</text>
</comment>
<dbReference type="AlphaFoldDB" id="A0A134AHC7"/>
<dbReference type="InterPro" id="IPR008250">
    <property type="entry name" value="ATPase_P-typ_transduc_dom_A_sf"/>
</dbReference>
<dbReference type="InterPro" id="IPR017969">
    <property type="entry name" value="Heavy-metal-associated_CS"/>
</dbReference>
<evidence type="ECO:0000256" key="2">
    <source>
        <dbReference type="ARBA" id="ARBA00006024"/>
    </source>
</evidence>
<organism evidence="23 24">
    <name type="scientific">Aedoeadaptatus coxii</name>
    <dbReference type="NCBI Taxonomy" id="755172"/>
    <lineage>
        <taxon>Bacteria</taxon>
        <taxon>Bacillati</taxon>
        <taxon>Bacillota</taxon>
        <taxon>Tissierellia</taxon>
        <taxon>Tissierellales</taxon>
        <taxon>Peptoniphilaceae</taxon>
        <taxon>Aedoeadaptatus</taxon>
    </lineage>
</organism>
<evidence type="ECO:0000256" key="9">
    <source>
        <dbReference type="ARBA" id="ARBA00022741"/>
    </source>
</evidence>
<feature type="transmembrane region" description="Helical" evidence="21">
    <location>
        <begin position="213"/>
        <end position="231"/>
    </location>
</feature>
<dbReference type="FunFam" id="3.30.70.100:FF:000005">
    <property type="entry name" value="Copper-exporting P-type ATPase A"/>
    <property type="match status" value="1"/>
</dbReference>
<proteinExistence type="inferred from homology"/>
<feature type="transmembrane region" description="Helical" evidence="21">
    <location>
        <begin position="174"/>
        <end position="193"/>
    </location>
</feature>
<protein>
    <recommendedName>
        <fullName evidence="4">Copper-exporting P-type ATPase</fullName>
        <ecNumber evidence="3">7.2.2.8</ecNumber>
    </recommendedName>
    <alternativeName>
        <fullName evidence="18">Copper-exporting P-type ATPase A</fullName>
    </alternativeName>
    <alternativeName>
        <fullName evidence="19">Cu(+)-exporting ATPase</fullName>
    </alternativeName>
</protein>
<keyword evidence="7 21" id="KW-0479">Metal-binding</keyword>
<evidence type="ECO:0000256" key="20">
    <source>
        <dbReference type="ARBA" id="ARBA00049289"/>
    </source>
</evidence>
<dbReference type="GO" id="GO:0005886">
    <property type="term" value="C:plasma membrane"/>
    <property type="evidence" value="ECO:0007669"/>
    <property type="project" value="UniProtKB-SubCell"/>
</dbReference>
<feature type="transmembrane region" description="Helical" evidence="21">
    <location>
        <begin position="103"/>
        <end position="124"/>
    </location>
</feature>
<keyword evidence="10" id="KW-0187">Copper transport</keyword>
<keyword evidence="12" id="KW-0460">Magnesium</keyword>
<dbReference type="STRING" id="755172.HMPREF1863_00800"/>
<comment type="caution">
    <text evidence="23">The sequence shown here is derived from an EMBL/GenBank/DDBJ whole genome shotgun (WGS) entry which is preliminary data.</text>
</comment>
<dbReference type="PROSITE" id="PS01047">
    <property type="entry name" value="HMA_1"/>
    <property type="match status" value="2"/>
</dbReference>
<feature type="transmembrane region" description="Helical" evidence="21">
    <location>
        <begin position="365"/>
        <end position="387"/>
    </location>
</feature>
<accession>A0A134AHC7</accession>
<evidence type="ECO:0000256" key="17">
    <source>
        <dbReference type="ARBA" id="ARBA00023136"/>
    </source>
</evidence>
<dbReference type="SUPFAM" id="SSF81653">
    <property type="entry name" value="Calcium ATPase, transduction domain A"/>
    <property type="match status" value="1"/>
</dbReference>
<comment type="subcellular location">
    <subcellularLocation>
        <location evidence="1">Cell membrane</location>
        <topology evidence="1">Multi-pass membrane protein</topology>
    </subcellularLocation>
</comment>
<feature type="transmembrane region" description="Helical" evidence="21">
    <location>
        <begin position="136"/>
        <end position="153"/>
    </location>
</feature>
<dbReference type="Pfam" id="PF00122">
    <property type="entry name" value="E1-E2_ATPase"/>
    <property type="match status" value="1"/>
</dbReference>
<dbReference type="GO" id="GO:0043682">
    <property type="term" value="F:P-type divalent copper transporter activity"/>
    <property type="evidence" value="ECO:0007669"/>
    <property type="project" value="TreeGrafter"/>
</dbReference>
<keyword evidence="15" id="KW-0186">Copper</keyword>
<dbReference type="InterPro" id="IPR044492">
    <property type="entry name" value="P_typ_ATPase_HD_dom"/>
</dbReference>
<evidence type="ECO:0000313" key="23">
    <source>
        <dbReference type="EMBL" id="KXB67074.1"/>
    </source>
</evidence>
<dbReference type="Gene3D" id="3.40.1110.10">
    <property type="entry name" value="Calcium-transporting ATPase, cytoplasmic domain N"/>
    <property type="match status" value="1"/>
</dbReference>
<dbReference type="NCBIfam" id="TIGR01494">
    <property type="entry name" value="ATPase_P-type"/>
    <property type="match status" value="1"/>
</dbReference>
<dbReference type="Proteomes" id="UP000070442">
    <property type="component" value="Unassembled WGS sequence"/>
</dbReference>
<evidence type="ECO:0000256" key="7">
    <source>
        <dbReference type="ARBA" id="ARBA00022723"/>
    </source>
</evidence>
<dbReference type="PANTHER" id="PTHR43520">
    <property type="entry name" value="ATP7, ISOFORM B"/>
    <property type="match status" value="1"/>
</dbReference>
<dbReference type="Gene3D" id="3.40.50.1000">
    <property type="entry name" value="HAD superfamily/HAD-like"/>
    <property type="match status" value="1"/>
</dbReference>
<dbReference type="InterPro" id="IPR027256">
    <property type="entry name" value="P-typ_ATPase_IB"/>
</dbReference>
<dbReference type="SFLD" id="SFLDS00003">
    <property type="entry name" value="Haloacid_Dehalogenase"/>
    <property type="match status" value="1"/>
</dbReference>
<keyword evidence="14 21" id="KW-1133">Transmembrane helix</keyword>
<evidence type="ECO:0000259" key="22">
    <source>
        <dbReference type="PROSITE" id="PS50846"/>
    </source>
</evidence>
<evidence type="ECO:0000256" key="11">
    <source>
        <dbReference type="ARBA" id="ARBA00022840"/>
    </source>
</evidence>
<dbReference type="Pfam" id="PF00702">
    <property type="entry name" value="Hydrolase"/>
    <property type="match status" value="1"/>
</dbReference>
<dbReference type="GO" id="GO:0055070">
    <property type="term" value="P:copper ion homeostasis"/>
    <property type="evidence" value="ECO:0007669"/>
    <property type="project" value="TreeGrafter"/>
</dbReference>
<dbReference type="NCBIfam" id="TIGR01511">
    <property type="entry name" value="ATPase-IB1_Cu"/>
    <property type="match status" value="1"/>
</dbReference>
<dbReference type="GO" id="GO:0005507">
    <property type="term" value="F:copper ion binding"/>
    <property type="evidence" value="ECO:0007669"/>
    <property type="project" value="InterPro"/>
</dbReference>
<evidence type="ECO:0000256" key="6">
    <source>
        <dbReference type="ARBA" id="ARBA00022692"/>
    </source>
</evidence>
<comment type="catalytic activity">
    <reaction evidence="20">
        <text>Cu(+)(in) + ATP + H2O = Cu(+)(out) + ADP + phosphate + H(+)</text>
        <dbReference type="Rhea" id="RHEA:25792"/>
        <dbReference type="ChEBI" id="CHEBI:15377"/>
        <dbReference type="ChEBI" id="CHEBI:15378"/>
        <dbReference type="ChEBI" id="CHEBI:30616"/>
        <dbReference type="ChEBI" id="CHEBI:43474"/>
        <dbReference type="ChEBI" id="CHEBI:49552"/>
        <dbReference type="ChEBI" id="CHEBI:456216"/>
        <dbReference type="EC" id="7.2.2.8"/>
    </reaction>
</comment>
<gene>
    <name evidence="23" type="ORF">HMPREF1863_00800</name>
</gene>
<dbReference type="PRINTS" id="PR00943">
    <property type="entry name" value="CUATPASE"/>
</dbReference>
<keyword evidence="11 21" id="KW-0067">ATP-binding</keyword>
<dbReference type="GO" id="GO:0016887">
    <property type="term" value="F:ATP hydrolysis activity"/>
    <property type="evidence" value="ECO:0007669"/>
    <property type="project" value="InterPro"/>
</dbReference>
<evidence type="ECO:0000256" key="19">
    <source>
        <dbReference type="ARBA" id="ARBA00033239"/>
    </source>
</evidence>
<dbReference type="SFLD" id="SFLDG00002">
    <property type="entry name" value="C1.7:_P-type_atpase_like"/>
    <property type="match status" value="1"/>
</dbReference>
<name>A0A134AHC7_9FIRM</name>
<feature type="domain" description="HMA" evidence="22">
    <location>
        <begin position="808"/>
        <end position="871"/>
    </location>
</feature>
<evidence type="ECO:0000256" key="5">
    <source>
        <dbReference type="ARBA" id="ARBA00022448"/>
    </source>
</evidence>
<evidence type="ECO:0000256" key="8">
    <source>
        <dbReference type="ARBA" id="ARBA00022737"/>
    </source>
</evidence>
<keyword evidence="8" id="KW-0677">Repeat</keyword>
<evidence type="ECO:0000256" key="4">
    <source>
        <dbReference type="ARBA" id="ARBA00015102"/>
    </source>
</evidence>
<dbReference type="EC" id="7.2.2.8" evidence="3"/>
<evidence type="ECO:0000256" key="15">
    <source>
        <dbReference type="ARBA" id="ARBA00023008"/>
    </source>
</evidence>
<keyword evidence="9 21" id="KW-0547">Nucleotide-binding</keyword>
<dbReference type="InterPro" id="IPR001757">
    <property type="entry name" value="P_typ_ATPase"/>
</dbReference>
<keyword evidence="6 21" id="KW-0812">Transmembrane</keyword>
<keyword evidence="21" id="KW-1003">Cell membrane</keyword>
<dbReference type="SUPFAM" id="SSF56784">
    <property type="entry name" value="HAD-like"/>
    <property type="match status" value="1"/>
</dbReference>
<dbReference type="SFLD" id="SFLDF00027">
    <property type="entry name" value="p-type_atpase"/>
    <property type="match status" value="1"/>
</dbReference>
<sequence>MNNLTKEGGFMEQKFRVEGMTCSACSAAVERAVSKVEGVESVAVNLLTNSMKVVADDGVEQAILKAVDDAGYKAFPERTEGKKKEEPAEDPFLVDLAEKKKRLLASALLLLPLFYIAMGPMMGLPVPRFLAGTENLMSFALLQFMLATAILFLNRHYYINGFKSLAKRHPNMDALIAIGSGAAYVYGIIVIFQLSYGFGHGDMERVLHYGHELYFESAAMIVVLIDFGKWLEARAKHRTSDAIRSLMDLTPSEATVIRGGEEMVVAVEDIVIGDKIVLRPGENVPVDGRVIEGLSAIDESALSGESIPVEKGPGDEVMAATTNRQGRLIMEATRVGDDTTISKIIELVEDANATKAPISKIADRVAGVFVPIVIAIALVTAAVWLLLGADKEFALRLAISVLVISCPCALGLATPVAIMVGTGKGAKAGVLYKSAESLELLHEADTLILDKTGTITNGKPFVTDVVAIKGGAESLFELAYALEKPSEHPLAEGIIRSFEGKYGEKVAEDVRDFEALPGRGLKATIDGEVFYGGNIRLMEELGHSLEGVEDELQRTLNEGKTPLFFATEKELFGFIAAKDVVKKNSKEALEKLKAMGKRIIMLTGDNEKTAEVIGKDLAIDKIHAGVLPDEKEAFVRKYQEEGKVAMVGDGINDAPALARSDVGIAIGAGTDIAMESADVVLMHSDLLDVVSGVELSEATIRNIKQNLFWAFFYNVICIPVAAGVFYPSFGLTLSPMIAAFAMSFSSVFVVTNALRLNLVTLEEADRTESDEISVEPKLISLRDENKLDYPHAKGYKDKESIKEEQIMEHKTLTIEGMSCQHCVGRVEKALNALDGVKATVTLEPGEAKVEGANLSEDVLKKAVEDAGYTVVSVA</sequence>
<evidence type="ECO:0000256" key="1">
    <source>
        <dbReference type="ARBA" id="ARBA00004651"/>
    </source>
</evidence>
<dbReference type="PROSITE" id="PS50846">
    <property type="entry name" value="HMA_2"/>
    <property type="match status" value="2"/>
</dbReference>
<dbReference type="Pfam" id="PF00403">
    <property type="entry name" value="HMA"/>
    <property type="match status" value="2"/>
</dbReference>
<keyword evidence="24" id="KW-1185">Reference proteome</keyword>
<feature type="transmembrane region" description="Helical" evidence="21">
    <location>
        <begin position="707"/>
        <end position="726"/>
    </location>
</feature>